<evidence type="ECO:0000313" key="2">
    <source>
        <dbReference type="Proteomes" id="UP000077266"/>
    </source>
</evidence>
<reference evidence="1 2" key="1">
    <citation type="journal article" date="2016" name="Mol. Biol. Evol.">
        <title>Comparative Genomics of Early-Diverging Mushroom-Forming Fungi Provides Insights into the Origins of Lignocellulose Decay Capabilities.</title>
        <authorList>
            <person name="Nagy L.G."/>
            <person name="Riley R."/>
            <person name="Tritt A."/>
            <person name="Adam C."/>
            <person name="Daum C."/>
            <person name="Floudas D."/>
            <person name="Sun H."/>
            <person name="Yadav J.S."/>
            <person name="Pangilinan J."/>
            <person name="Larsson K.H."/>
            <person name="Matsuura K."/>
            <person name="Barry K."/>
            <person name="Labutti K."/>
            <person name="Kuo R."/>
            <person name="Ohm R.A."/>
            <person name="Bhattacharya S.S."/>
            <person name="Shirouzu T."/>
            <person name="Yoshinaga Y."/>
            <person name="Martin F.M."/>
            <person name="Grigoriev I.V."/>
            <person name="Hibbett D.S."/>
        </authorList>
    </citation>
    <scope>NUCLEOTIDE SEQUENCE [LARGE SCALE GENOMIC DNA]</scope>
    <source>
        <strain evidence="1 2">HHB12029</strain>
    </source>
</reference>
<evidence type="ECO:0000313" key="1">
    <source>
        <dbReference type="EMBL" id="KZV78541.1"/>
    </source>
</evidence>
<name>A0A166MXV4_EXIGL</name>
<dbReference type="Proteomes" id="UP000077266">
    <property type="component" value="Unassembled WGS sequence"/>
</dbReference>
<sequence length="79" mass="8531">MATVLVARSIGLLCSSVPRRSRIIAHRRLGLVSFFRIGAFFGRHVAAKTPRGSAPHARPIHVSHVVGADGRRGYRATAC</sequence>
<dbReference type="AlphaFoldDB" id="A0A166MXV4"/>
<proteinExistence type="predicted"/>
<dbReference type="InParanoid" id="A0A166MXV4"/>
<organism evidence="1 2">
    <name type="scientific">Exidia glandulosa HHB12029</name>
    <dbReference type="NCBI Taxonomy" id="1314781"/>
    <lineage>
        <taxon>Eukaryota</taxon>
        <taxon>Fungi</taxon>
        <taxon>Dikarya</taxon>
        <taxon>Basidiomycota</taxon>
        <taxon>Agaricomycotina</taxon>
        <taxon>Agaricomycetes</taxon>
        <taxon>Auriculariales</taxon>
        <taxon>Exidiaceae</taxon>
        <taxon>Exidia</taxon>
    </lineage>
</organism>
<gene>
    <name evidence="1" type="ORF">EXIGLDRAFT_737460</name>
</gene>
<accession>A0A166MXV4</accession>
<protein>
    <submittedName>
        <fullName evidence="1">Uncharacterized protein</fullName>
    </submittedName>
</protein>
<keyword evidence="2" id="KW-1185">Reference proteome</keyword>
<dbReference type="EMBL" id="KV426851">
    <property type="protein sequence ID" value="KZV78541.1"/>
    <property type="molecule type" value="Genomic_DNA"/>
</dbReference>